<protein>
    <recommendedName>
        <fullName evidence="1">NIF system FeS cluster assembly NifU N-terminal domain-containing protein</fullName>
    </recommendedName>
</protein>
<dbReference type="Proteomes" id="UP000005254">
    <property type="component" value="Chromosome"/>
</dbReference>
<feature type="domain" description="NIF system FeS cluster assembly NifU N-terminal" evidence="1">
    <location>
        <begin position="6"/>
        <end position="94"/>
    </location>
</feature>
<sequence>MDIRARTKIIDIYSNLKYKKPLKSFQKILTTSDSDNCEDFFNIGLNIDKNKITAIGFDGDGCIISTIATELSIKAIENKTINQAKKILSDLIATYKDKNSANQVVEELKLLIEMNVTEKRLQCLLLTPSNLLQWFKNF</sequence>
<dbReference type="Pfam" id="PF01592">
    <property type="entry name" value="NifU_N"/>
    <property type="match status" value="1"/>
</dbReference>
<organism evidence="2 3">
    <name type="scientific">Mycoplasmoides genitalium M6320</name>
    <dbReference type="NCBI Taxonomy" id="662945"/>
    <lineage>
        <taxon>Bacteria</taxon>
        <taxon>Bacillati</taxon>
        <taxon>Mycoplasmatota</taxon>
        <taxon>Mycoplasmoidales</taxon>
        <taxon>Mycoplasmoidaceae</taxon>
        <taxon>Mycoplasmoides</taxon>
    </lineage>
</organism>
<accession>A0ABC7ZIX0</accession>
<dbReference type="RefSeq" id="WP_009885968.1">
    <property type="nucleotide sequence ID" value="NC_018497.1"/>
</dbReference>
<dbReference type="InterPro" id="IPR002871">
    <property type="entry name" value="NIF_FeS_clus_asmbl_NifU_N"/>
</dbReference>
<evidence type="ECO:0000259" key="1">
    <source>
        <dbReference type="Pfam" id="PF01592"/>
    </source>
</evidence>
<dbReference type="SMR" id="A0ABC7ZIX0"/>
<proteinExistence type="predicted"/>
<dbReference type="AlphaFoldDB" id="A0ABC7ZIX0"/>
<evidence type="ECO:0000313" key="2">
    <source>
        <dbReference type="EMBL" id="AFQ04166.1"/>
    </source>
</evidence>
<dbReference type="CDD" id="cd06664">
    <property type="entry name" value="IscU_like"/>
    <property type="match status" value="1"/>
</dbReference>
<dbReference type="SUPFAM" id="SSF82649">
    <property type="entry name" value="SufE/NifU"/>
    <property type="match status" value="1"/>
</dbReference>
<dbReference type="EMBL" id="CP003772">
    <property type="protein sequence ID" value="AFQ04166.1"/>
    <property type="molecule type" value="Genomic_DNA"/>
</dbReference>
<dbReference type="KEGG" id="mgx:CM1_02030"/>
<evidence type="ECO:0000313" key="3">
    <source>
        <dbReference type="Proteomes" id="UP000005254"/>
    </source>
</evidence>
<gene>
    <name evidence="2" type="ORF">CM1_02030</name>
</gene>
<reference evidence="2 3" key="1">
    <citation type="journal article" date="2012" name="J. Bacteriol.">
        <title>Draft Genome Sequences of Four Axenic Mycoplasma genitalium Strains Isolated from Denmark, Japan, and Australia.</title>
        <authorList>
            <person name="McGowin C.L."/>
            <person name="Ma L."/>
            <person name="Jensen J.S."/>
            <person name="Mancuso M.M."/>
            <person name="Hamasuna R."/>
            <person name="Adegboye D."/>
            <person name="Martin D.H."/>
        </authorList>
    </citation>
    <scope>NUCLEOTIDE SEQUENCE [LARGE SCALE GENOMIC DNA]</scope>
    <source>
        <strain evidence="2 3">M6320</strain>
    </source>
</reference>
<name>A0ABC7ZIX0_MYCGT</name>
<dbReference type="GeneID" id="99647230"/>
<dbReference type="Gene3D" id="3.90.1010.10">
    <property type="match status" value="1"/>
</dbReference>